<reference evidence="3" key="7">
    <citation type="submission" date="2005-06" db="EMBL/GenBank/DDBJ databases">
        <authorList>
            <person name="Stapleton M."/>
            <person name="Carlson J."/>
            <person name="Chavez C."/>
            <person name="Frise E."/>
            <person name="George R."/>
            <person name="Pacleb J."/>
            <person name="Park S."/>
            <person name="Wan K."/>
            <person name="Yu C."/>
            <person name="Celniker S."/>
        </authorList>
    </citation>
    <scope>NUCLEOTIDE SEQUENCE</scope>
</reference>
<reference evidence="2 5" key="10">
    <citation type="journal article" date="2007" name="Science">
        <title>Sequence finishing and mapping of Drosophila melanogaster heterochromatin.</title>
        <authorList>
            <person name="Hoskins R.A."/>
            <person name="Carlson J.W."/>
            <person name="Kennedy C."/>
            <person name="Acevedo D."/>
            <person name="Evans-Holm M."/>
            <person name="Frise E."/>
            <person name="Wan K.H."/>
            <person name="Park S."/>
            <person name="Mendez-Lago M."/>
            <person name="Rossi F."/>
            <person name="Villasante A."/>
            <person name="Dimitri P."/>
            <person name="Karpen G.H."/>
            <person name="Celniker S.E."/>
        </authorList>
    </citation>
    <scope>NUCLEOTIDE SEQUENCE [LARGE SCALE GENOMIC DNA]</scope>
    <source>
        <strain evidence="5">Berkeley</strain>
    </source>
</reference>
<dbReference type="GO" id="GO:0048036">
    <property type="term" value="P:central complex development"/>
    <property type="evidence" value="ECO:0000315"/>
    <property type="project" value="FlyBase"/>
</dbReference>
<dbReference type="RefSeq" id="NP_608438.1">
    <property type="nucleotide sequence ID" value="NM_134594.2"/>
</dbReference>
<dbReference type="STRING" id="7227.FBpp0076948"/>
<dbReference type="IntAct" id="Q9VRF5">
    <property type="interactions" value="1"/>
</dbReference>
<reference evidence="2 5" key="1">
    <citation type="journal article" date="2000" name="Science">
        <title>The genome sequence of Drosophila melanogaster.</title>
        <authorList>
            <person name="Adams M.D."/>
            <person name="Celniker S.E."/>
            <person name="Holt R.A."/>
            <person name="Evans C.A."/>
            <person name="Gocayne J.D."/>
            <person name="Amanatides P.G."/>
            <person name="Scherer S.E."/>
            <person name="Li P.W."/>
            <person name="Hoskins R.A."/>
            <person name="Galle R.F."/>
            <person name="George R.A."/>
            <person name="Lewis S.E."/>
            <person name="Richards S."/>
            <person name="Ashburner M."/>
            <person name="Henderson S.N."/>
            <person name="Sutton G.G."/>
            <person name="Wortman J.R."/>
            <person name="Yandell M.D."/>
            <person name="Zhang Q."/>
            <person name="Chen L.X."/>
            <person name="Brandon R.C."/>
            <person name="Rogers Y.H."/>
            <person name="Blazej R.G."/>
            <person name="Champe M."/>
            <person name="Pfeiffer B.D."/>
            <person name="Wan K.H."/>
            <person name="Doyle C."/>
            <person name="Baxter E.G."/>
            <person name="Helt G."/>
            <person name="Nelson C.R."/>
            <person name="Gabor G.L."/>
            <person name="Abril J.F."/>
            <person name="Agbayani A."/>
            <person name="An H.J."/>
            <person name="Andrews-Pfannkoch C."/>
            <person name="Baldwin D."/>
            <person name="Ballew R.M."/>
            <person name="Basu A."/>
            <person name="Baxendale J."/>
            <person name="Bayraktaroglu L."/>
            <person name="Beasley E.M."/>
            <person name="Beeson K.Y."/>
            <person name="Benos P.V."/>
            <person name="Berman B.P."/>
            <person name="Bhandari D."/>
            <person name="Bolshakov S."/>
            <person name="Borkova D."/>
            <person name="Botchan M.R."/>
            <person name="Bouck J."/>
            <person name="Brokstein P."/>
            <person name="Brottier P."/>
            <person name="Burtis K.C."/>
            <person name="Busam D.A."/>
            <person name="Butler H."/>
            <person name="Cadieu E."/>
            <person name="Center A."/>
            <person name="Chandra I."/>
            <person name="Cherry J.M."/>
            <person name="Cawley S."/>
            <person name="Dahlke C."/>
            <person name="Davenport L.B."/>
            <person name="Davies P."/>
            <person name="de Pablos B."/>
            <person name="Delcher A."/>
            <person name="Deng Z."/>
            <person name="Mays A.D."/>
            <person name="Dew I."/>
            <person name="Dietz S.M."/>
            <person name="Dodson K."/>
            <person name="Doup L.E."/>
            <person name="Downes M."/>
            <person name="Dugan-Rocha S."/>
            <person name="Dunkov B.C."/>
            <person name="Dunn P."/>
            <person name="Durbin K.J."/>
            <person name="Evangelista C.C."/>
            <person name="Ferraz C."/>
            <person name="Ferriera S."/>
            <person name="Fleischmann W."/>
            <person name="Fosler C."/>
            <person name="Gabrielian A.E."/>
            <person name="Garg N.S."/>
            <person name="Gelbart W.M."/>
            <person name="Glasser K."/>
            <person name="Glodek A."/>
            <person name="Gong F."/>
            <person name="Gorrell J.H."/>
            <person name="Gu Z."/>
            <person name="Guan P."/>
            <person name="Harris M."/>
            <person name="Harris N.L."/>
            <person name="Harvey D."/>
            <person name="Heiman T.J."/>
            <person name="Hernandez J.R."/>
            <person name="Houck J."/>
            <person name="Hostin D."/>
            <person name="Houston K.A."/>
            <person name="Howland T.J."/>
            <person name="Wei M.H."/>
            <person name="Ibegwam C."/>
            <person name="Jalali M."/>
            <person name="Kalush F."/>
            <person name="Karpen G.H."/>
            <person name="Ke Z."/>
            <person name="Kennison J.A."/>
            <person name="Ketchum K.A."/>
            <person name="Kimmel B.E."/>
            <person name="Kodira C.D."/>
            <person name="Kraft C."/>
            <person name="Kravitz S."/>
            <person name="Kulp D."/>
            <person name="Lai Z."/>
            <person name="Lasko P."/>
            <person name="Lei Y."/>
            <person name="Levitsky A.A."/>
            <person name="Li J."/>
            <person name="Li Z."/>
            <person name="Liang Y."/>
            <person name="Lin X."/>
            <person name="Liu X."/>
            <person name="Mattei B."/>
            <person name="McIntosh T.C."/>
            <person name="McLeod M.P."/>
            <person name="McPherson D."/>
            <person name="Merkulov G."/>
            <person name="Milshina N.V."/>
            <person name="Mobarry C."/>
            <person name="Morris J."/>
            <person name="Moshrefi A."/>
            <person name="Mount S.M."/>
            <person name="Moy M."/>
            <person name="Murphy B."/>
            <person name="Murphy L."/>
            <person name="Muzny D.M."/>
            <person name="Nelson D.L."/>
            <person name="Nelson D.R."/>
            <person name="Nelson K.A."/>
            <person name="Nixon K."/>
            <person name="Nusskern D.R."/>
            <person name="Pacleb J.M."/>
            <person name="Palazzolo M."/>
            <person name="Pittman G.S."/>
            <person name="Pan S."/>
            <person name="Pollard J."/>
            <person name="Puri V."/>
            <person name="Reese M.G."/>
            <person name="Reinert K."/>
            <person name="Remington K."/>
            <person name="Saunders R.D."/>
            <person name="Scheeler F."/>
            <person name="Shen H."/>
            <person name="Shue B.C."/>
            <person name="Siden-Kiamos I."/>
            <person name="Simpson M."/>
            <person name="Skupski M.P."/>
            <person name="Smith T."/>
            <person name="Spier E."/>
            <person name="Spradling A.C."/>
            <person name="Stapleton M."/>
            <person name="Strong R."/>
            <person name="Sun E."/>
            <person name="Svirskas R."/>
            <person name="Tector C."/>
            <person name="Turner R."/>
            <person name="Venter E."/>
            <person name="Wang A.H."/>
            <person name="Wang X."/>
            <person name="Wang Z.Y."/>
            <person name="Wassarman D.A."/>
            <person name="Weinstock G.M."/>
            <person name="Weissenbach J."/>
            <person name="Williams S.M."/>
            <person name="WoodageT"/>
            <person name="Worley K.C."/>
            <person name="Wu D."/>
            <person name="Yang S."/>
            <person name="Yao Q.A."/>
            <person name="Ye J."/>
            <person name="Yeh R.F."/>
            <person name="Zaveri J.S."/>
            <person name="Zhan M."/>
            <person name="Zhang G."/>
            <person name="Zhao Q."/>
            <person name="Zheng L."/>
            <person name="Zheng X.H."/>
            <person name="Zhong F.N."/>
            <person name="Zhong W."/>
            <person name="Zhou X."/>
            <person name="Zhu S."/>
            <person name="Zhu X."/>
            <person name="Smith H.O."/>
            <person name="Gibbs R.A."/>
            <person name="Myers E.W."/>
            <person name="Rubin G.M."/>
            <person name="Venter J.C."/>
        </authorList>
    </citation>
    <scope>NUCLEOTIDE SEQUENCE [LARGE SCALE GENOMIC DNA]</scope>
    <source>
        <strain evidence="5">Berkeley</strain>
    </source>
</reference>
<keyword evidence="1" id="KW-1133">Transmembrane helix</keyword>
<dbReference type="Bgee" id="FBgn0031163">
    <property type="expression patterns" value="Expressed in early elongation stage spermatid (Drosophila) in testis and 21 other cell types or tissues"/>
</dbReference>
<evidence type="ECO:0000313" key="4">
    <source>
        <dbReference type="FlyBase" id="FBgn0287645"/>
    </source>
</evidence>
<name>Q9VRF5_DROME</name>
<evidence type="ECO:0000313" key="2">
    <source>
        <dbReference type="EMBL" id="AAF50846.1"/>
    </source>
</evidence>
<reference evidence="2" key="8">
    <citation type="submission" date="2006-08" db="EMBL/GenBank/DDBJ databases">
        <authorList>
            <person name="Celniker S."/>
            <person name="Carlson J."/>
            <person name="Wan K."/>
            <person name="Frise E."/>
            <person name="Hoskins R."/>
            <person name="Park S."/>
            <person name="Svirskas R."/>
            <person name="Rubin G."/>
        </authorList>
    </citation>
    <scope>NUCLEOTIDE SEQUENCE</scope>
</reference>
<dbReference type="AGR" id="FB:FBgn0287645"/>
<gene>
    <name evidence="2 4" type="primary">ccb</name>
    <name evidence="2" type="synonym">CCB</name>
    <name evidence="2" type="synonym">Dmel\CG14579</name>
    <name evidence="4" type="ORF">CG14579</name>
    <name evidence="2" type="ORF">Dmel_CG14579</name>
</gene>
<feature type="transmembrane region" description="Helical" evidence="1">
    <location>
        <begin position="97"/>
        <end position="114"/>
    </location>
</feature>
<dbReference type="KEGG" id="dme:Dmel_CG14579"/>
<dbReference type="DNASU" id="33096"/>
<dbReference type="EMBL" id="BT023576">
    <property type="protein sequence ID" value="AAY84976.1"/>
    <property type="molecule type" value="mRNA"/>
</dbReference>
<dbReference type="UCSC" id="CG14579-RA">
    <property type="organism name" value="d. melanogaster"/>
</dbReference>
<reference evidence="5" key="4">
    <citation type="journal article" date="2002" name="Genome Biol.">
        <title>The transposable elements of the Drosophila melanogaster euchromatin: a genomics perspective.</title>
        <authorList>
            <person name="Kaminker J.S."/>
            <person name="Bergman C.M."/>
            <person name="Kronmiller B."/>
            <person name="Carlson J."/>
            <person name="Svirskas R."/>
            <person name="Patel S."/>
            <person name="Frise E."/>
            <person name="Wheeler D.A."/>
            <person name="Lewis S.E."/>
            <person name="Rubin G.M."/>
            <person name="Ashburner M."/>
            <person name="Celniker S.E."/>
        </authorList>
    </citation>
    <scope>NUCLEOTIDE SEQUENCE [LARGE SCALE GENOMIC DNA]</scope>
    <source>
        <strain evidence="5">Berkeley</strain>
    </source>
</reference>
<feature type="transmembrane region" description="Helical" evidence="1">
    <location>
        <begin position="73"/>
        <end position="91"/>
    </location>
</feature>
<keyword evidence="1" id="KW-0472">Membrane</keyword>
<dbReference type="OMA" id="YQMITAL"/>
<dbReference type="EMBL" id="AE014298">
    <property type="protein sequence ID" value="AAF50846.1"/>
    <property type="molecule type" value="Genomic_DNA"/>
</dbReference>
<dbReference type="AlphaFoldDB" id="Q9VRF5"/>
<dbReference type="PaxDb" id="7227-FBpp0076948"/>
<dbReference type="CTD" id="33096"/>
<feature type="transmembrane region" description="Helical" evidence="1">
    <location>
        <begin position="179"/>
        <end position="199"/>
    </location>
</feature>
<feature type="transmembrane region" description="Helical" evidence="1">
    <location>
        <begin position="151"/>
        <end position="173"/>
    </location>
</feature>
<dbReference type="GeneID" id="33096"/>
<keyword evidence="1" id="KW-0812">Transmembrane</keyword>
<dbReference type="OrthoDB" id="7871988at2759"/>
<reference evidence="2" key="11">
    <citation type="journal article" date="2015" name="G3 (Bethesda)">
        <title>Gene Model Annotations for Drosophila melanogaster: Impact of High-Throughput Data.</title>
        <authorList>
            <consortium name="FlyBase Consortium"/>
            <person name="Matthews B.B."/>
            <person name="Dos Santos G."/>
            <person name="Crosby M.A."/>
            <person name="Emmert D.B."/>
            <person name="St Pierre S.E."/>
            <person name="Gramates L.S."/>
            <person name="Zhou P."/>
            <person name="Schroeder A.J."/>
            <person name="Falls K."/>
            <person name="Strelets V."/>
            <person name="Russo S.M."/>
            <person name="Gelbart W.M."/>
            <person name="null"/>
        </authorList>
    </citation>
    <scope>NUCLEOTIDE SEQUENCE</scope>
</reference>
<protein>
    <submittedName>
        <fullName evidence="2">Central complex broad</fullName>
    </submittedName>
    <submittedName>
        <fullName evidence="3">IP09483p</fullName>
    </submittedName>
</protein>
<reference evidence="2 5" key="9">
    <citation type="journal article" date="2007" name="Science">
        <title>The Release 5.1 annotation of Drosophila melanogaster heterochromatin.</title>
        <authorList>
            <person name="Smith C.D."/>
            <person name="Shu S."/>
            <person name="Mungall C.J."/>
            <person name="Karpen G.H."/>
        </authorList>
    </citation>
    <scope>NUCLEOTIDE SEQUENCE [LARGE SCALE GENOMIC DNA]</scope>
    <source>
        <strain evidence="5">Berkeley</strain>
    </source>
</reference>
<dbReference type="FlyBase" id="FBgn0287645">
    <property type="gene designation" value="ccb"/>
</dbReference>
<reference evidence="2 5" key="6">
    <citation type="journal article" date="2005" name="PLoS Comput. Biol.">
        <title>Combined evidence annotation of transposable elements in genome sequences.</title>
        <authorList>
            <person name="Quesneville H."/>
            <person name="Bergman C.M."/>
            <person name="Andrieu O."/>
            <person name="Autard D."/>
            <person name="Nouaud D."/>
            <person name="Ashburner M."/>
            <person name="Anxolabehere D."/>
        </authorList>
    </citation>
    <scope>NUCLEOTIDE SEQUENCE [LARGE SCALE GENOMIC DNA]</scope>
    <source>
        <strain evidence="5">Berkeley</strain>
    </source>
</reference>
<organism evidence="2 5">
    <name type="scientific">Drosophila melanogaster</name>
    <name type="common">Fruit fly</name>
    <dbReference type="NCBI Taxonomy" id="7227"/>
    <lineage>
        <taxon>Eukaryota</taxon>
        <taxon>Metazoa</taxon>
        <taxon>Ecdysozoa</taxon>
        <taxon>Arthropoda</taxon>
        <taxon>Hexapoda</taxon>
        <taxon>Insecta</taxon>
        <taxon>Pterygota</taxon>
        <taxon>Neoptera</taxon>
        <taxon>Endopterygota</taxon>
        <taxon>Diptera</taxon>
        <taxon>Brachycera</taxon>
        <taxon>Muscomorpha</taxon>
        <taxon>Ephydroidea</taxon>
        <taxon>Drosophilidae</taxon>
        <taxon>Drosophila</taxon>
        <taxon>Sophophora</taxon>
    </lineage>
</organism>
<keyword evidence="5" id="KW-1185">Reference proteome</keyword>
<sequence length="263" mass="31074">MTIMAISNDTFENEQQVAVRQEAPNAIGNIPDVVESASRPQKYTFHEIYQMITALTWPRILFDLLVRHEWNSIFLSLGFLILNAFEVLQSFNLLQQLAVVGMMILSNIMIYKAIRPYVRFHLYERLIRADFNVHITQEMVVRVVNCVNRCLVTLHCILFQTEIFELFLMMLALEAVRNIIWYTNIFLLIRIVLCVTLFFPRLFDNDIDNASSRAYYQICVLQIVDKLEEIGVEVHLGIIERWKQEVDAMRELYYEIEDWPNQE</sequence>
<evidence type="ECO:0000313" key="3">
    <source>
        <dbReference type="EMBL" id="AAY84976.1"/>
    </source>
</evidence>
<dbReference type="VEuPathDB" id="VectorBase:FBgn0287645"/>
<reference evidence="2" key="14">
    <citation type="submission" date="2023-12" db="EMBL/GenBank/DDBJ databases">
        <authorList>
            <consortium name="FlyBase"/>
        </authorList>
    </citation>
    <scope>NUCLEOTIDE SEQUENCE</scope>
</reference>
<reference evidence="2" key="13">
    <citation type="journal article" date="2015" name="Genome Res.">
        <title>The Release 6 reference sequence of the Drosophila melanogaster genome.</title>
        <authorList>
            <person name="Hoskins R.A."/>
            <person name="Carlson J.W."/>
            <person name="Wan K.H."/>
            <person name="Park S."/>
            <person name="Mendez I."/>
            <person name="Galle S.E."/>
            <person name="Booth B.W."/>
            <person name="Pfeiffer B.D."/>
            <person name="George R.A."/>
            <person name="Svirskas R."/>
            <person name="Krzywinski M."/>
            <person name="Schein J."/>
            <person name="Accardo M.C."/>
            <person name="Damia E."/>
            <person name="Messina G."/>
            <person name="Mendez-Lago M."/>
            <person name="de Pablos B."/>
            <person name="Demakova O.V."/>
            <person name="Andreyeva E.N."/>
            <person name="Boldyreva L.V."/>
            <person name="Marra M."/>
            <person name="Carvalho A.B."/>
            <person name="Dimitri P."/>
            <person name="Villasante A."/>
            <person name="Zhimulev I.F."/>
            <person name="Rubin G.M."/>
            <person name="Karpen G.H."/>
            <person name="Celniker S.E."/>
        </authorList>
    </citation>
    <scope>NUCLEOTIDE SEQUENCE</scope>
</reference>
<dbReference type="BioGRID-ORCS" id="33096">
    <property type="hits" value="0 hits in 1 CRISPR screen"/>
</dbReference>
<dbReference type="Proteomes" id="UP000000803">
    <property type="component" value="Chromosome X"/>
</dbReference>
<proteinExistence type="evidence at transcript level"/>
<reference evidence="2" key="12">
    <citation type="journal article" date="2015" name="G3 (Bethesda)">
        <title>Gene Model Annotations for Drosophila melanogaster: The Rule-Benders.</title>
        <authorList>
            <consortium name="FlyBase Consortium"/>
            <person name="Crosby M.A."/>
            <person name="Gramates L.S."/>
            <person name="Dos Santos G."/>
            <person name="Matthews B.B."/>
            <person name="St Pierre S.E."/>
            <person name="Zhou P."/>
            <person name="Schroeder A.J."/>
            <person name="Falls K."/>
            <person name="Emmert D.B."/>
            <person name="Russo S.M."/>
            <person name="Gelbart W.M."/>
            <person name="null"/>
        </authorList>
    </citation>
    <scope>NUCLEOTIDE SEQUENCE</scope>
</reference>
<reference evidence="5" key="2">
    <citation type="journal article" date="2002" name="Genome Biol.">
        <title>Finishing a whole-genome shotgun: release 3 of the Drosophila melanogaster euchromatic genome sequence.</title>
        <authorList>
            <person name="Celniker S.E."/>
            <person name="Wheeler D.A."/>
            <person name="Kronmiller B."/>
            <person name="Carlson J.W."/>
            <person name="Halpern A."/>
            <person name="Patel S."/>
            <person name="Adams M."/>
            <person name="Champe M."/>
            <person name="Dugan S.P."/>
            <person name="Frise E."/>
            <person name="Hodgson A."/>
            <person name="George R.A."/>
            <person name="Hoskins R.A."/>
            <person name="Laverty T."/>
            <person name="Muzny D.M."/>
            <person name="Nelson C.R."/>
            <person name="Pacleb J.M."/>
            <person name="Park S."/>
            <person name="Pfeiffer B.D."/>
            <person name="Richards S."/>
            <person name="Sodergren E.J."/>
            <person name="Svirskas R."/>
            <person name="Tabor P.E."/>
            <person name="Wan K."/>
            <person name="Stapleton M."/>
            <person name="Sutton G.G."/>
            <person name="Venter C."/>
            <person name="Weinstock G."/>
            <person name="Scherer S.E."/>
            <person name="Myers E.W."/>
            <person name="Gibbs R.A."/>
            <person name="Rubin G.M."/>
        </authorList>
    </citation>
    <scope>NUCLEOTIDE SEQUENCE [LARGE SCALE GENOMIC DNA]</scope>
    <source>
        <strain evidence="5">Berkeley</strain>
    </source>
</reference>
<reference evidence="5" key="3">
    <citation type="journal article" date="2002" name="Genome Biol.">
        <title>Annotation of the Drosophila melanogaster euchromatic genome: a systematic review.</title>
        <authorList>
            <person name="Misra S."/>
            <person name="Crosby M.A."/>
            <person name="Mungall C.J."/>
            <person name="Matthews B.B."/>
            <person name="Campbell K.S."/>
            <person name="Hradecky P."/>
            <person name="Huang Y."/>
            <person name="Kaminker J.S."/>
            <person name="Millburn G.H."/>
            <person name="Prochnik S.E."/>
            <person name="Smith C.D."/>
            <person name="Tupy J.L."/>
            <person name="Whitfied E.J."/>
            <person name="Bayraktaroglu L."/>
            <person name="Berman B.P."/>
            <person name="Bettencourt B.R."/>
            <person name="Celniker S.E."/>
            <person name="de Grey A.D."/>
            <person name="Drysdale R.A."/>
            <person name="Harris N.L."/>
            <person name="Richter J."/>
            <person name="Russo S."/>
            <person name="Schroeder A.J."/>
            <person name="Shu S.Q."/>
            <person name="Stapleton M."/>
            <person name="Yamada C."/>
            <person name="Ashburner M."/>
            <person name="Gelbart W.M."/>
            <person name="Rubin G.M."/>
            <person name="Lewis S.E."/>
        </authorList>
    </citation>
    <scope>GENOME REANNOTATION</scope>
    <source>
        <strain evidence="5">Berkeley</strain>
    </source>
</reference>
<dbReference type="HOGENOM" id="CLU_1058716_0_0_1"/>
<accession>Q9VRF5</accession>
<reference evidence="2" key="15">
    <citation type="submission" date="2024-06" db="EMBL/GenBank/DDBJ databases">
        <title>Drosophila melanogaster release 4 sequence.</title>
        <authorList>
            <consortium name="Berkeley Drosophila Genome Project"/>
            <person name="Celniker S."/>
            <person name="Carlson J."/>
            <person name="Wan K."/>
            <person name="Pfeiffer B."/>
            <person name="Frise E."/>
            <person name="George R."/>
            <person name="Hoskins R."/>
            <person name="Stapleton M."/>
            <person name="Pacleb J."/>
            <person name="Park S."/>
            <person name="Svirskas R."/>
            <person name="Smith E."/>
            <person name="Yu C."/>
            <person name="Rubin G."/>
        </authorList>
    </citation>
    <scope>NUCLEOTIDE SEQUENCE</scope>
</reference>
<evidence type="ECO:0000313" key="5">
    <source>
        <dbReference type="Proteomes" id="UP000000803"/>
    </source>
</evidence>
<dbReference type="GO" id="GO:0048149">
    <property type="term" value="P:behavioral response to ethanol"/>
    <property type="evidence" value="ECO:0000315"/>
    <property type="project" value="FlyBase"/>
</dbReference>
<reference evidence="2 5" key="5">
    <citation type="journal article" date="2002" name="Genome Biol.">
        <title>Heterochromatic sequences in a Drosophila whole-genome shotgun assembly.</title>
        <authorList>
            <person name="Hoskins R.A."/>
            <person name="Smith C.D."/>
            <person name="Carlson J.W."/>
            <person name="Carvalho A.B."/>
            <person name="Halpern A."/>
            <person name="Kaminker J.S."/>
            <person name="Kennedy C."/>
            <person name="Mungall C.J."/>
            <person name="Sullivan B.A."/>
            <person name="Sutton G.G."/>
            <person name="Yasuhara J.C."/>
            <person name="Wakimoto B.T."/>
            <person name="Myers E.W."/>
            <person name="Celniker S.E."/>
            <person name="Rubin G.M."/>
            <person name="Karpen G.H."/>
        </authorList>
    </citation>
    <scope>NUCLEOTIDE SEQUENCE [LARGE SCALE GENOMIC DNA]</scope>
    <source>
        <strain evidence="5">Berkeley</strain>
    </source>
</reference>
<evidence type="ECO:0000256" key="1">
    <source>
        <dbReference type="SAM" id="Phobius"/>
    </source>
</evidence>